<proteinExistence type="predicted"/>
<gene>
    <name evidence="2" type="ORF">AVDCRST_MAG02-1757</name>
</gene>
<feature type="compositionally biased region" description="Basic and acidic residues" evidence="1">
    <location>
        <begin position="194"/>
        <end position="205"/>
    </location>
</feature>
<feature type="compositionally biased region" description="Basic and acidic residues" evidence="1">
    <location>
        <begin position="147"/>
        <end position="156"/>
    </location>
</feature>
<evidence type="ECO:0000313" key="2">
    <source>
        <dbReference type="EMBL" id="CAA9457909.1"/>
    </source>
</evidence>
<reference evidence="2" key="1">
    <citation type="submission" date="2020-02" db="EMBL/GenBank/DDBJ databases">
        <authorList>
            <person name="Meier V. D."/>
        </authorList>
    </citation>
    <scope>NUCLEOTIDE SEQUENCE</scope>
    <source>
        <strain evidence="2">AVDCRST_MAG02</strain>
    </source>
</reference>
<feature type="compositionally biased region" description="Basic and acidic residues" evidence="1">
    <location>
        <begin position="212"/>
        <end position="222"/>
    </location>
</feature>
<protein>
    <submittedName>
        <fullName evidence="2">Uncharacterized protein conserved in bacteria</fullName>
    </submittedName>
</protein>
<dbReference type="EMBL" id="CADCVH010000055">
    <property type="protein sequence ID" value="CAA9457909.1"/>
    <property type="molecule type" value="Genomic_DNA"/>
</dbReference>
<name>A0A6J4QXI1_9ACTN</name>
<dbReference type="AlphaFoldDB" id="A0A6J4QXI1"/>
<feature type="region of interest" description="Disordered" evidence="1">
    <location>
        <begin position="92"/>
        <end position="222"/>
    </location>
</feature>
<accession>A0A6J4QXI1</accession>
<sequence>APTERERWPRRANPGRQKPRKDRHLQAPGGCARRDHDQRPRRRRHKRQGEPRRRGPGGLPLRGARLRVVVGGAGARVGARHVRGEPDRFRFGERRGVHRGPLLGRLGGARGDGAPHTVRDAGGPDGGPRFSKAVQAGGAAGALLPRDPGRRSEGRGRGRAGAVRRGAGARDRGVSGVFRAGRGRGGPAASSRGADSRAGPRDERAAAGSAVGEKREGWERGL</sequence>
<feature type="non-terminal residue" evidence="2">
    <location>
        <position position="1"/>
    </location>
</feature>
<organism evidence="2">
    <name type="scientific">uncultured Rubrobacteraceae bacterium</name>
    <dbReference type="NCBI Taxonomy" id="349277"/>
    <lineage>
        <taxon>Bacteria</taxon>
        <taxon>Bacillati</taxon>
        <taxon>Actinomycetota</taxon>
        <taxon>Rubrobacteria</taxon>
        <taxon>Rubrobacterales</taxon>
        <taxon>Rubrobacteraceae</taxon>
        <taxon>environmental samples</taxon>
    </lineage>
</organism>
<feature type="non-terminal residue" evidence="2">
    <location>
        <position position="222"/>
    </location>
</feature>
<feature type="region of interest" description="Disordered" evidence="1">
    <location>
        <begin position="1"/>
        <end position="65"/>
    </location>
</feature>
<evidence type="ECO:0000256" key="1">
    <source>
        <dbReference type="SAM" id="MobiDB-lite"/>
    </source>
</evidence>